<gene>
    <name evidence="2" type="primary">LOC109680657</name>
</gene>
<name>A0AC58MS54_CASCN</name>
<dbReference type="RefSeq" id="XP_073932232.1">
    <property type="nucleotide sequence ID" value="XM_074076131.1"/>
</dbReference>
<evidence type="ECO:0000313" key="2">
    <source>
        <dbReference type="RefSeq" id="XP_073932232.1"/>
    </source>
</evidence>
<reference evidence="2" key="1">
    <citation type="submission" date="2025-08" db="UniProtKB">
        <authorList>
            <consortium name="RefSeq"/>
        </authorList>
    </citation>
    <scope>IDENTIFICATION</scope>
</reference>
<accession>A0AC58MS54</accession>
<evidence type="ECO:0000313" key="1">
    <source>
        <dbReference type="Proteomes" id="UP001732720"/>
    </source>
</evidence>
<keyword evidence="1" id="KW-1185">Reference proteome</keyword>
<dbReference type="Proteomes" id="UP001732720">
    <property type="component" value="Chromosome 6"/>
</dbReference>
<proteinExistence type="predicted"/>
<sequence>MASEITYAEVRFKNESKSSDTNSPAAPKEKITRHQSNPDFLILLFVSLLILFLLLAISFCVAFIIFFQKYSHLLEEKNTVRQLNHTELECIKDHSPMEGKVWSCCPKNWKSFSSHCYFFSTYSKSWSKSEEDCSRMQAHLLVINTKEEQDFVIKNVHPSYAYYIGLSDPEGQNHWQWADQTPYNQSATFWHPGEPSDIKERCVLLNYRAYDISWGWNDVLCDGAQRSVCEMKIYL</sequence>
<organism evidence="1 2">
    <name type="scientific">Castor canadensis</name>
    <name type="common">American beaver</name>
    <dbReference type="NCBI Taxonomy" id="51338"/>
    <lineage>
        <taxon>Eukaryota</taxon>
        <taxon>Metazoa</taxon>
        <taxon>Chordata</taxon>
        <taxon>Craniata</taxon>
        <taxon>Vertebrata</taxon>
        <taxon>Euteleostomi</taxon>
        <taxon>Mammalia</taxon>
        <taxon>Eutheria</taxon>
        <taxon>Euarchontoglires</taxon>
        <taxon>Glires</taxon>
        <taxon>Rodentia</taxon>
        <taxon>Castorimorpha</taxon>
        <taxon>Castoridae</taxon>
        <taxon>Castor</taxon>
    </lineage>
</organism>
<protein>
    <submittedName>
        <fullName evidence="2">C-type lectin domain family 4 member A isoform X1</fullName>
    </submittedName>
</protein>